<evidence type="ECO:0000313" key="2">
    <source>
        <dbReference type="Proteomes" id="UP001595593"/>
    </source>
</evidence>
<protein>
    <submittedName>
        <fullName evidence="1">Soj family protein</fullName>
    </submittedName>
</protein>
<gene>
    <name evidence="1" type="ORF">ACFOD4_03085</name>
</gene>
<dbReference type="RefSeq" id="WP_379593824.1">
    <property type="nucleotide sequence ID" value="NZ_JBHRTN010000004.1"/>
</dbReference>
<proteinExistence type="predicted"/>
<sequence length="62" mass="6458">MDTPIAAVLWPHQAQRDLAAVLRLLSHAERVCLEAGSEEAAGLVAEALAVLARDGAARKLAA</sequence>
<evidence type="ECO:0000313" key="1">
    <source>
        <dbReference type="EMBL" id="MFC3124035.1"/>
    </source>
</evidence>
<name>A0ABV7FV08_9PROT</name>
<keyword evidence="2" id="KW-1185">Reference proteome</keyword>
<dbReference type="Proteomes" id="UP001595593">
    <property type="component" value="Unassembled WGS sequence"/>
</dbReference>
<reference evidence="2" key="1">
    <citation type="journal article" date="2019" name="Int. J. Syst. Evol. Microbiol.">
        <title>The Global Catalogue of Microorganisms (GCM) 10K type strain sequencing project: providing services to taxonomists for standard genome sequencing and annotation.</title>
        <authorList>
            <consortium name="The Broad Institute Genomics Platform"/>
            <consortium name="The Broad Institute Genome Sequencing Center for Infectious Disease"/>
            <person name="Wu L."/>
            <person name="Ma J."/>
        </authorList>
    </citation>
    <scope>NUCLEOTIDE SEQUENCE [LARGE SCALE GENOMIC DNA]</scope>
    <source>
        <strain evidence="2">KCTC 52094</strain>
    </source>
</reference>
<organism evidence="1 2">
    <name type="scientific">Teichococcus globiformis</name>
    <dbReference type="NCBI Taxonomy" id="2307229"/>
    <lineage>
        <taxon>Bacteria</taxon>
        <taxon>Pseudomonadati</taxon>
        <taxon>Pseudomonadota</taxon>
        <taxon>Alphaproteobacteria</taxon>
        <taxon>Acetobacterales</taxon>
        <taxon>Roseomonadaceae</taxon>
        <taxon>Roseomonas</taxon>
    </lineage>
</organism>
<accession>A0ABV7FV08</accession>
<comment type="caution">
    <text evidence="1">The sequence shown here is derived from an EMBL/GenBank/DDBJ whole genome shotgun (WGS) entry which is preliminary data.</text>
</comment>
<dbReference type="EMBL" id="JBHRTN010000004">
    <property type="protein sequence ID" value="MFC3124035.1"/>
    <property type="molecule type" value="Genomic_DNA"/>
</dbReference>